<organism evidence="1 2">
    <name type="scientific">Paenibacillus mucilaginosus (strain KNP414)</name>
    <dbReference type="NCBI Taxonomy" id="1036673"/>
    <lineage>
        <taxon>Bacteria</taxon>
        <taxon>Bacillati</taxon>
        <taxon>Bacillota</taxon>
        <taxon>Bacilli</taxon>
        <taxon>Bacillales</taxon>
        <taxon>Paenibacillaceae</taxon>
        <taxon>Paenibacillus</taxon>
    </lineage>
</organism>
<dbReference type="Proteomes" id="UP000006620">
    <property type="component" value="Chromosome"/>
</dbReference>
<dbReference type="HOGENOM" id="CLU_2602694_0_0_9"/>
<dbReference type="PATRIC" id="fig|1036673.3.peg.5508"/>
<accession>F8FC43</accession>
<dbReference type="AlphaFoldDB" id="F8FC43"/>
<dbReference type="KEGG" id="pms:KNP414_05920"/>
<proteinExistence type="predicted"/>
<reference evidence="2" key="1">
    <citation type="submission" date="2011-06" db="EMBL/GenBank/DDBJ databases">
        <title>Complete genome sequence of Paenibacillus mucilaginosus KNP414.</title>
        <authorList>
            <person name="Wang J."/>
            <person name="Hu S."/>
            <person name="Hu X."/>
            <person name="Zhang B."/>
            <person name="Dong D."/>
            <person name="Zhang S."/>
            <person name="Zhao K."/>
            <person name="Wu D."/>
        </authorList>
    </citation>
    <scope>NUCLEOTIDE SEQUENCE [LARGE SCALE GENOMIC DNA]</scope>
    <source>
        <strain evidence="2">KNP414</strain>
    </source>
</reference>
<sequence length="79" mass="8726">MRPRSGNGPPWDQPALNLPADAWQQEPVLLLTMPHLSAAVRPRCRPRPSFLYRARGQLGSCASGLPGKGRFIWRPQAAP</sequence>
<evidence type="ECO:0000313" key="1">
    <source>
        <dbReference type="EMBL" id="AEI44444.1"/>
    </source>
</evidence>
<name>F8FC43_PAEMK</name>
<protein>
    <submittedName>
        <fullName evidence="1">Uncharacterized protein</fullName>
    </submittedName>
</protein>
<dbReference type="EMBL" id="CP002869">
    <property type="protein sequence ID" value="AEI44444.1"/>
    <property type="molecule type" value="Genomic_DNA"/>
</dbReference>
<gene>
    <name evidence="1" type="ordered locus">KNP414_05920</name>
</gene>
<reference evidence="1 2" key="2">
    <citation type="journal article" date="2013" name="Genome Announc.">
        <title>Genome Sequence of Growth-Improving Paenibacillus mucilaginosus Strain KNP414.</title>
        <authorList>
            <person name="Lu J.J."/>
            <person name="Wang J.F."/>
            <person name="Hu X.F."/>
        </authorList>
    </citation>
    <scope>NUCLEOTIDE SEQUENCE [LARGE SCALE GENOMIC DNA]</scope>
    <source>
        <strain evidence="1 2">KNP414</strain>
    </source>
</reference>
<evidence type="ECO:0000313" key="2">
    <source>
        <dbReference type="Proteomes" id="UP000006620"/>
    </source>
</evidence>